<accession>A0ABV4WJG2</accession>
<evidence type="ECO:0000259" key="1">
    <source>
        <dbReference type="Pfam" id="PF00535"/>
    </source>
</evidence>
<dbReference type="SUPFAM" id="SSF53448">
    <property type="entry name" value="Nucleotide-diphospho-sugar transferases"/>
    <property type="match status" value="1"/>
</dbReference>
<evidence type="ECO:0000313" key="3">
    <source>
        <dbReference type="Proteomes" id="UP001576780"/>
    </source>
</evidence>
<dbReference type="InterPro" id="IPR029044">
    <property type="entry name" value="Nucleotide-diphossugar_trans"/>
</dbReference>
<dbReference type="Gene3D" id="3.90.550.10">
    <property type="entry name" value="Spore Coat Polysaccharide Biosynthesis Protein SpsA, Chain A"/>
    <property type="match status" value="1"/>
</dbReference>
<keyword evidence="2" id="KW-0328">Glycosyltransferase</keyword>
<dbReference type="Proteomes" id="UP001576780">
    <property type="component" value="Unassembled WGS sequence"/>
</dbReference>
<gene>
    <name evidence="2" type="ORF">ACE1CA_10250</name>
</gene>
<dbReference type="EMBL" id="JBHFNT010000075">
    <property type="protein sequence ID" value="MFB2834901.1"/>
    <property type="molecule type" value="Genomic_DNA"/>
</dbReference>
<keyword evidence="2" id="KW-0808">Transferase</keyword>
<proteinExistence type="predicted"/>
<dbReference type="InterPro" id="IPR001173">
    <property type="entry name" value="Glyco_trans_2-like"/>
</dbReference>
<comment type="caution">
    <text evidence="2">The sequence shown here is derived from an EMBL/GenBank/DDBJ whole genome shotgun (WGS) entry which is preliminary data.</text>
</comment>
<protein>
    <submittedName>
        <fullName evidence="2">Glycosyltransferase family 2 protein</fullName>
        <ecNumber evidence="2">2.4.-.-</ecNumber>
    </submittedName>
</protein>
<dbReference type="Pfam" id="PF00535">
    <property type="entry name" value="Glycos_transf_2"/>
    <property type="match status" value="1"/>
</dbReference>
<dbReference type="CDD" id="cd00761">
    <property type="entry name" value="Glyco_tranf_GTA_type"/>
    <property type="match status" value="1"/>
</dbReference>
<dbReference type="RefSeq" id="WP_413277330.1">
    <property type="nucleotide sequence ID" value="NZ_JBHFNT010000075.1"/>
</dbReference>
<keyword evidence="3" id="KW-1185">Reference proteome</keyword>
<evidence type="ECO:0000313" key="2">
    <source>
        <dbReference type="EMBL" id="MFB2834901.1"/>
    </source>
</evidence>
<reference evidence="2 3" key="1">
    <citation type="submission" date="2024-09" db="EMBL/GenBank/DDBJ databases">
        <title>Floridaenema gen nov. (Aerosakkonemataceae, Aerosakkonematales ord. nov., Cyanobacteria) from benthic tropical and subtropical fresh waters, with the description of four new species.</title>
        <authorList>
            <person name="Moretto J.A."/>
            <person name="Berthold D.E."/>
            <person name="Lefler F.W."/>
            <person name="Huang I.-S."/>
            <person name="Laughinghouse H. IV."/>
        </authorList>
    </citation>
    <scope>NUCLEOTIDE SEQUENCE [LARGE SCALE GENOMIC DNA]</scope>
    <source>
        <strain evidence="2 3">BLCC-F167</strain>
    </source>
</reference>
<dbReference type="EC" id="2.4.-.-" evidence="2"/>
<dbReference type="GO" id="GO:0016757">
    <property type="term" value="F:glycosyltransferase activity"/>
    <property type="evidence" value="ECO:0007669"/>
    <property type="project" value="UniProtKB-KW"/>
</dbReference>
<name>A0ABV4WJG2_9CYAN</name>
<feature type="domain" description="Glycosyltransferase 2-like" evidence="1">
    <location>
        <begin position="6"/>
        <end position="132"/>
    </location>
</feature>
<sequence length="282" mass="32148">MATVDILLPTCNRLESLIFTLSGIASQTLTDIHVIIADQSSQTVENSPIVKTITRLIETRGGSVEYHYRFPSQGITEQRDFLLDRATAGSVLYLDDDVFMEPWVVDRLWQTLITQKCGFVGAFPTGLSYREDVRLQQQIVEFWEGSVHPEIVNPGSPQWERWQLHRAANLYHVNQRLPLGETRLYKVAWIASCILYDREKLLEIGGFSFWTKLPRYHSGEEVLVQNILMRKWGGCAIIPSGTYHAEVPSTVLNDKGTVDGHALDLLPEMIKKYTPEDTPLFR</sequence>
<organism evidence="2 3">
    <name type="scientific">Floridaenema evergladense BLCC-F167</name>
    <dbReference type="NCBI Taxonomy" id="3153639"/>
    <lineage>
        <taxon>Bacteria</taxon>
        <taxon>Bacillati</taxon>
        <taxon>Cyanobacteriota</taxon>
        <taxon>Cyanophyceae</taxon>
        <taxon>Oscillatoriophycideae</taxon>
        <taxon>Aerosakkonematales</taxon>
        <taxon>Aerosakkonemataceae</taxon>
        <taxon>Floridanema</taxon>
        <taxon>Floridanema evergladense</taxon>
    </lineage>
</organism>